<protein>
    <recommendedName>
        <fullName evidence="4">Transcription factor RcaD</fullName>
    </recommendedName>
</protein>
<keyword evidence="3" id="KW-1185">Reference proteome</keyword>
<dbReference type="eggNOG" id="ENOG502ZC4D">
    <property type="taxonomic scope" value="Bacteria"/>
</dbReference>
<name>A0A0M2PVF9_PROHO</name>
<sequence length="284" mass="31425">MNPTATELKFLLQLLASPQHRSPLDLLKPTPKISAADRVRLCQKLTKRGWVDRTETITQFGLAAPGRVLLGLDTTSLPVTPDELRLLQNCRDKTLRPDDLPDFLSPSQRQTLIQTLADRGLILILRRAITDVWLTPEGLDFLRHECEPKGTVPLVSGDLLGAYVQLLRHAMAHSSGSGNGDQSTGDETTAQQPQPLPSLAQVLQVICDLDRELNSGNYLPLFLVRQKLQPPFSREGLDGALYELQRNDLIELGSIQEVSHYTPEQLQAGIPQNVGGSLFFVSTR</sequence>
<dbReference type="OrthoDB" id="423570at2"/>
<proteinExistence type="predicted"/>
<accession>A0A0M2PVF9</accession>
<dbReference type="STRING" id="317619.GCA_000332315_01260"/>
<dbReference type="EMBL" id="AJTX02000004">
    <property type="protein sequence ID" value="KKJ00421.1"/>
    <property type="molecule type" value="Genomic_DNA"/>
</dbReference>
<comment type="caution">
    <text evidence="2">The sequence shown here is derived from an EMBL/GenBank/DDBJ whole genome shotgun (WGS) entry which is preliminary data.</text>
</comment>
<dbReference type="Proteomes" id="UP000034681">
    <property type="component" value="Unassembled WGS sequence"/>
</dbReference>
<gene>
    <name evidence="2" type="ORF">PROH_12350</name>
</gene>
<dbReference type="RefSeq" id="WP_017711834.1">
    <property type="nucleotide sequence ID" value="NZ_KB235933.1"/>
</dbReference>
<organism evidence="2 3">
    <name type="scientific">Prochlorothrix hollandica PCC 9006 = CALU 1027</name>
    <dbReference type="NCBI Taxonomy" id="317619"/>
    <lineage>
        <taxon>Bacteria</taxon>
        <taxon>Bacillati</taxon>
        <taxon>Cyanobacteriota</taxon>
        <taxon>Cyanophyceae</taxon>
        <taxon>Prochlorotrichales</taxon>
        <taxon>Prochlorotrichaceae</taxon>
        <taxon>Prochlorothrix</taxon>
    </lineage>
</organism>
<dbReference type="AlphaFoldDB" id="A0A0M2PVF9"/>
<evidence type="ECO:0008006" key="4">
    <source>
        <dbReference type="Google" id="ProtNLM"/>
    </source>
</evidence>
<reference evidence="2" key="1">
    <citation type="submission" date="2012-04" db="EMBL/GenBank/DDBJ databases">
        <authorList>
            <person name="Borisov I.G."/>
            <person name="Ivanikova N.V."/>
            <person name="Pinevich A.V."/>
        </authorList>
    </citation>
    <scope>NUCLEOTIDE SEQUENCE</scope>
    <source>
        <strain evidence="2">CALU 1027</strain>
    </source>
</reference>
<evidence type="ECO:0000256" key="1">
    <source>
        <dbReference type="SAM" id="MobiDB-lite"/>
    </source>
</evidence>
<evidence type="ECO:0000313" key="3">
    <source>
        <dbReference type="Proteomes" id="UP000034681"/>
    </source>
</evidence>
<evidence type="ECO:0000313" key="2">
    <source>
        <dbReference type="EMBL" id="KKJ00421.1"/>
    </source>
</evidence>
<feature type="compositionally biased region" description="Polar residues" evidence="1">
    <location>
        <begin position="174"/>
        <end position="189"/>
    </location>
</feature>
<feature type="region of interest" description="Disordered" evidence="1">
    <location>
        <begin position="173"/>
        <end position="193"/>
    </location>
</feature>